<gene>
    <name evidence="2" type="ORF">BJ875DRAFT_21141</name>
</gene>
<evidence type="ECO:0000256" key="1">
    <source>
        <dbReference type="SAM" id="MobiDB-lite"/>
    </source>
</evidence>
<feature type="region of interest" description="Disordered" evidence="1">
    <location>
        <begin position="67"/>
        <end position="102"/>
    </location>
</feature>
<comment type="caution">
    <text evidence="2">The sequence shown here is derived from an EMBL/GenBank/DDBJ whole genome shotgun (WGS) entry which is preliminary data.</text>
</comment>
<reference evidence="2" key="1">
    <citation type="journal article" date="2021" name="IMA Fungus">
        <title>Genomic characterization of three marine fungi, including Emericellopsis atlantica sp. nov. with signatures of a generalist lifestyle and marine biomass degradation.</title>
        <authorList>
            <person name="Hagestad O.C."/>
            <person name="Hou L."/>
            <person name="Andersen J.H."/>
            <person name="Hansen E.H."/>
            <person name="Altermark B."/>
            <person name="Li C."/>
            <person name="Kuhnert E."/>
            <person name="Cox R.J."/>
            <person name="Crous P.W."/>
            <person name="Spatafora J.W."/>
            <person name="Lail K."/>
            <person name="Amirebrahimi M."/>
            <person name="Lipzen A."/>
            <person name="Pangilinan J."/>
            <person name="Andreopoulos W."/>
            <person name="Hayes R.D."/>
            <person name="Ng V."/>
            <person name="Grigoriev I.V."/>
            <person name="Jackson S.A."/>
            <person name="Sutton T.D.S."/>
            <person name="Dobson A.D.W."/>
            <person name="Rama T."/>
        </authorList>
    </citation>
    <scope>NUCLEOTIDE SEQUENCE</scope>
    <source>
        <strain evidence="2">TRa018bII</strain>
    </source>
</reference>
<evidence type="ECO:0000313" key="2">
    <source>
        <dbReference type="EMBL" id="KAG9234172.1"/>
    </source>
</evidence>
<evidence type="ECO:0000313" key="3">
    <source>
        <dbReference type="Proteomes" id="UP000824998"/>
    </source>
</evidence>
<feature type="region of interest" description="Disordered" evidence="1">
    <location>
        <begin position="149"/>
        <end position="176"/>
    </location>
</feature>
<accession>A0A9P7YIL8</accession>
<dbReference type="AlphaFoldDB" id="A0A9P7YIL8"/>
<proteinExistence type="predicted"/>
<sequence length="266" mass="29193">MRQEARRTAHVLGTTVVDAIYACFHPLVDDLIHLLQYRPSGLSASLWPYVDSTTPVRILLCQSSGEVRRSEGKGKGKGKGRAREGQGKGKGRGRAGGREGGGMVLSPRCETLCSHIAAERKSLGLMPVRALLFSSSCPTRTDLEAQLCKDTQQQRNQSDPSRALGVTNRTTHPQQLPPLGVAVEATLVQLHEHQSLLYSPRVEHSARCVLPLVSWLRCMLRTLHTYVHPVCVESWILCATSRSGSKLWLPFAEFRPPPGVFTIPSG</sequence>
<protein>
    <submittedName>
        <fullName evidence="2">Uncharacterized protein</fullName>
    </submittedName>
</protein>
<dbReference type="Proteomes" id="UP000824998">
    <property type="component" value="Unassembled WGS sequence"/>
</dbReference>
<keyword evidence="3" id="KW-1185">Reference proteome</keyword>
<feature type="compositionally biased region" description="Polar residues" evidence="1">
    <location>
        <begin position="149"/>
        <end position="160"/>
    </location>
</feature>
<dbReference type="EMBL" id="MU251472">
    <property type="protein sequence ID" value="KAG9234172.1"/>
    <property type="molecule type" value="Genomic_DNA"/>
</dbReference>
<name>A0A9P7YIL8_9HELO</name>
<organism evidence="2 3">
    <name type="scientific">Amylocarpus encephaloides</name>
    <dbReference type="NCBI Taxonomy" id="45428"/>
    <lineage>
        <taxon>Eukaryota</taxon>
        <taxon>Fungi</taxon>
        <taxon>Dikarya</taxon>
        <taxon>Ascomycota</taxon>
        <taxon>Pezizomycotina</taxon>
        <taxon>Leotiomycetes</taxon>
        <taxon>Helotiales</taxon>
        <taxon>Helotiales incertae sedis</taxon>
        <taxon>Amylocarpus</taxon>
    </lineage>
</organism>